<proteinExistence type="predicted"/>
<dbReference type="PANTHER" id="PTHR36923">
    <property type="entry name" value="FERREDOXIN"/>
    <property type="match status" value="1"/>
</dbReference>
<dbReference type="GO" id="GO:0051536">
    <property type="term" value="F:iron-sulfur cluster binding"/>
    <property type="evidence" value="ECO:0007669"/>
    <property type="project" value="UniProtKB-KW"/>
</dbReference>
<evidence type="ECO:0000256" key="3">
    <source>
        <dbReference type="ARBA" id="ARBA00022982"/>
    </source>
</evidence>
<keyword evidence="2" id="KW-0479">Metal-binding</keyword>
<dbReference type="GO" id="GO:0046872">
    <property type="term" value="F:metal ion binding"/>
    <property type="evidence" value="ECO:0007669"/>
    <property type="project" value="UniProtKB-KW"/>
</dbReference>
<evidence type="ECO:0000256" key="5">
    <source>
        <dbReference type="ARBA" id="ARBA00023014"/>
    </source>
</evidence>
<evidence type="ECO:0000313" key="6">
    <source>
        <dbReference type="EMBL" id="MBB3956072.1"/>
    </source>
</evidence>
<dbReference type="Gene3D" id="3.30.70.20">
    <property type="match status" value="1"/>
</dbReference>
<dbReference type="Proteomes" id="UP000548867">
    <property type="component" value="Unassembled WGS sequence"/>
</dbReference>
<name>A0A7W6CHT8_9SPHN</name>
<evidence type="ECO:0000256" key="1">
    <source>
        <dbReference type="ARBA" id="ARBA00022448"/>
    </source>
</evidence>
<keyword evidence="7" id="KW-1185">Reference proteome</keyword>
<keyword evidence="3" id="KW-0249">Electron transport</keyword>
<protein>
    <submittedName>
        <fullName evidence="6">Ferredoxin</fullName>
    </submittedName>
</protein>
<comment type="caution">
    <text evidence="6">The sequence shown here is derived from an EMBL/GenBank/DDBJ whole genome shotgun (WGS) entry which is preliminary data.</text>
</comment>
<reference evidence="6 7" key="1">
    <citation type="submission" date="2020-08" db="EMBL/GenBank/DDBJ databases">
        <title>Genomic Encyclopedia of Type Strains, Phase IV (KMG-IV): sequencing the most valuable type-strain genomes for metagenomic binning, comparative biology and taxonomic classification.</title>
        <authorList>
            <person name="Goeker M."/>
        </authorList>
    </citation>
    <scope>NUCLEOTIDE SEQUENCE [LARGE SCALE GENOMIC DNA]</scope>
    <source>
        <strain evidence="6 7">DSM 27057</strain>
    </source>
</reference>
<evidence type="ECO:0000256" key="4">
    <source>
        <dbReference type="ARBA" id="ARBA00023004"/>
    </source>
</evidence>
<dbReference type="SUPFAM" id="SSF54862">
    <property type="entry name" value="4Fe-4S ferredoxins"/>
    <property type="match status" value="1"/>
</dbReference>
<dbReference type="InterPro" id="IPR051269">
    <property type="entry name" value="Fe-S_cluster_ET"/>
</dbReference>
<dbReference type="EMBL" id="JACIDX010000011">
    <property type="protein sequence ID" value="MBB3956072.1"/>
    <property type="molecule type" value="Genomic_DNA"/>
</dbReference>
<evidence type="ECO:0000313" key="7">
    <source>
        <dbReference type="Proteomes" id="UP000548867"/>
    </source>
</evidence>
<keyword evidence="1" id="KW-0813">Transport</keyword>
<evidence type="ECO:0000256" key="2">
    <source>
        <dbReference type="ARBA" id="ARBA00022723"/>
    </source>
</evidence>
<gene>
    <name evidence="6" type="ORF">GGR38_003029</name>
</gene>
<dbReference type="RefSeq" id="WP_183626921.1">
    <property type="nucleotide sequence ID" value="NZ_JACIDX010000011.1"/>
</dbReference>
<dbReference type="PANTHER" id="PTHR36923:SF3">
    <property type="entry name" value="FERREDOXIN"/>
    <property type="match status" value="1"/>
</dbReference>
<keyword evidence="4" id="KW-0408">Iron</keyword>
<dbReference type="AlphaFoldDB" id="A0A7W6CHT8"/>
<keyword evidence="5" id="KW-0411">Iron-sulfur</keyword>
<organism evidence="6 7">
    <name type="scientific">Novosphingobium sediminicola</name>
    <dbReference type="NCBI Taxonomy" id="563162"/>
    <lineage>
        <taxon>Bacteria</taxon>
        <taxon>Pseudomonadati</taxon>
        <taxon>Pseudomonadota</taxon>
        <taxon>Alphaproteobacteria</taxon>
        <taxon>Sphingomonadales</taxon>
        <taxon>Sphingomonadaceae</taxon>
        <taxon>Novosphingobium</taxon>
    </lineage>
</organism>
<dbReference type="Pfam" id="PF13459">
    <property type="entry name" value="Fer4_15"/>
    <property type="match status" value="1"/>
</dbReference>
<accession>A0A7W6CHT8</accession>
<sequence length="64" mass="6909">MIIKVDREKCAGHARCWALAPDLFELDDEGYVLPGDITVPPGQEALAGRATRACPERALSIGED</sequence>